<feature type="domain" description="Integrase core" evidence="1">
    <location>
        <begin position="116"/>
        <end position="183"/>
    </location>
</feature>
<keyword evidence="3" id="KW-1185">Reference proteome</keyword>
<dbReference type="OrthoDB" id="2323107at2759"/>
<dbReference type="Pfam" id="PF24764">
    <property type="entry name" value="rva_4"/>
    <property type="match status" value="1"/>
</dbReference>
<protein>
    <submittedName>
        <fullName evidence="2">7261_t:CDS:1</fullName>
    </submittedName>
</protein>
<accession>A0A9N8W1K6</accession>
<dbReference type="EMBL" id="CAJVPI010000053">
    <property type="protein sequence ID" value="CAG8467868.1"/>
    <property type="molecule type" value="Genomic_DNA"/>
</dbReference>
<comment type="caution">
    <text evidence="2">The sequence shown here is derived from an EMBL/GenBank/DDBJ whole genome shotgun (WGS) entry which is preliminary data.</text>
</comment>
<proteinExistence type="predicted"/>
<name>A0A9N8W1K6_9GLOM</name>
<reference evidence="2" key="1">
    <citation type="submission" date="2021-06" db="EMBL/GenBank/DDBJ databases">
        <authorList>
            <person name="Kallberg Y."/>
            <person name="Tangrot J."/>
            <person name="Rosling A."/>
        </authorList>
    </citation>
    <scope>NUCLEOTIDE SEQUENCE</scope>
    <source>
        <strain evidence="2">BR232B</strain>
    </source>
</reference>
<dbReference type="Proteomes" id="UP000789739">
    <property type="component" value="Unassembled WGS sequence"/>
</dbReference>
<evidence type="ECO:0000313" key="2">
    <source>
        <dbReference type="EMBL" id="CAG8467868.1"/>
    </source>
</evidence>
<sequence length="270" mass="31126">MYETHLSKYCERKIGCSAICRVRESLHHVDPNGVIPTNSPKTISCFRLGLRNIFEESLGTTIKEIAIGTNTSLQPLPANFPAATVLRYFLAACDKWQSPSRTRSDRGVENVEIERHLEEYYVFNVENERHLYCLHYTYHPHINRTLNEECFRRGRIARFYGLIDESGRSPSQVWQEGMIRNNWRHCRDIVDNTFRNDNSYGIDLDGPVPNHAVRDNVVNVLPVSLNTETVNPNVNDNNYGIDTFLQARQFLLTICYPPIINKTVLSNNLP</sequence>
<gene>
    <name evidence="2" type="ORF">PBRASI_LOCUS923</name>
</gene>
<evidence type="ECO:0000259" key="1">
    <source>
        <dbReference type="Pfam" id="PF24764"/>
    </source>
</evidence>
<evidence type="ECO:0000313" key="3">
    <source>
        <dbReference type="Proteomes" id="UP000789739"/>
    </source>
</evidence>
<dbReference type="AlphaFoldDB" id="A0A9N8W1K6"/>
<organism evidence="2 3">
    <name type="scientific">Paraglomus brasilianum</name>
    <dbReference type="NCBI Taxonomy" id="144538"/>
    <lineage>
        <taxon>Eukaryota</taxon>
        <taxon>Fungi</taxon>
        <taxon>Fungi incertae sedis</taxon>
        <taxon>Mucoromycota</taxon>
        <taxon>Glomeromycotina</taxon>
        <taxon>Glomeromycetes</taxon>
        <taxon>Paraglomerales</taxon>
        <taxon>Paraglomeraceae</taxon>
        <taxon>Paraglomus</taxon>
    </lineage>
</organism>
<dbReference type="InterPro" id="IPR058913">
    <property type="entry name" value="Integrase_dom_put"/>
</dbReference>